<name>A0ACC0RTQ7_POPTR</name>
<dbReference type="Proteomes" id="UP000006729">
    <property type="component" value="Chromosome 17"/>
</dbReference>
<proteinExistence type="predicted"/>
<gene>
    <name evidence="1" type="ORF">POPTR_017G145625v4</name>
</gene>
<evidence type="ECO:0000313" key="2">
    <source>
        <dbReference type="Proteomes" id="UP000006729"/>
    </source>
</evidence>
<reference evidence="1 2" key="1">
    <citation type="journal article" date="2006" name="Science">
        <title>The genome of black cottonwood, Populus trichocarpa (Torr. &amp; Gray).</title>
        <authorList>
            <person name="Tuskan G.A."/>
            <person name="Difazio S."/>
            <person name="Jansson S."/>
            <person name="Bohlmann J."/>
            <person name="Grigoriev I."/>
            <person name="Hellsten U."/>
            <person name="Putnam N."/>
            <person name="Ralph S."/>
            <person name="Rombauts S."/>
            <person name="Salamov A."/>
            <person name="Schein J."/>
            <person name="Sterck L."/>
            <person name="Aerts A."/>
            <person name="Bhalerao R.R."/>
            <person name="Bhalerao R.P."/>
            <person name="Blaudez D."/>
            <person name="Boerjan W."/>
            <person name="Brun A."/>
            <person name="Brunner A."/>
            <person name="Busov V."/>
            <person name="Campbell M."/>
            <person name="Carlson J."/>
            <person name="Chalot M."/>
            <person name="Chapman J."/>
            <person name="Chen G.L."/>
            <person name="Cooper D."/>
            <person name="Coutinho P.M."/>
            <person name="Couturier J."/>
            <person name="Covert S."/>
            <person name="Cronk Q."/>
            <person name="Cunningham R."/>
            <person name="Davis J."/>
            <person name="Degroeve S."/>
            <person name="Dejardin A."/>
            <person name="Depamphilis C."/>
            <person name="Detter J."/>
            <person name="Dirks B."/>
            <person name="Dubchak I."/>
            <person name="Duplessis S."/>
            <person name="Ehlting J."/>
            <person name="Ellis B."/>
            <person name="Gendler K."/>
            <person name="Goodstein D."/>
            <person name="Gribskov M."/>
            <person name="Grimwood J."/>
            <person name="Groover A."/>
            <person name="Gunter L."/>
            <person name="Hamberger B."/>
            <person name="Heinze B."/>
            <person name="Helariutta Y."/>
            <person name="Henrissat B."/>
            <person name="Holligan D."/>
            <person name="Holt R."/>
            <person name="Huang W."/>
            <person name="Islam-Faridi N."/>
            <person name="Jones S."/>
            <person name="Jones-Rhoades M."/>
            <person name="Jorgensen R."/>
            <person name="Joshi C."/>
            <person name="Kangasjarvi J."/>
            <person name="Karlsson J."/>
            <person name="Kelleher C."/>
            <person name="Kirkpatrick R."/>
            <person name="Kirst M."/>
            <person name="Kohler A."/>
            <person name="Kalluri U."/>
            <person name="Larimer F."/>
            <person name="Leebens-Mack J."/>
            <person name="Leple J.C."/>
            <person name="Locascio P."/>
            <person name="Lou Y."/>
            <person name="Lucas S."/>
            <person name="Martin F."/>
            <person name="Montanini B."/>
            <person name="Napoli C."/>
            <person name="Nelson D.R."/>
            <person name="Nelson C."/>
            <person name="Nieminen K."/>
            <person name="Nilsson O."/>
            <person name="Pereda V."/>
            <person name="Peter G."/>
            <person name="Philippe R."/>
            <person name="Pilate G."/>
            <person name="Poliakov A."/>
            <person name="Razumovskaya J."/>
            <person name="Richardson P."/>
            <person name="Rinaldi C."/>
            <person name="Ritland K."/>
            <person name="Rouze P."/>
            <person name="Ryaboy D."/>
            <person name="Schmutz J."/>
            <person name="Schrader J."/>
            <person name="Segerman B."/>
            <person name="Shin H."/>
            <person name="Siddiqui A."/>
            <person name="Sterky F."/>
            <person name="Terry A."/>
            <person name="Tsai C.J."/>
            <person name="Uberbacher E."/>
            <person name="Unneberg P."/>
            <person name="Vahala J."/>
            <person name="Wall K."/>
            <person name="Wessler S."/>
            <person name="Yang G."/>
            <person name="Yin T."/>
            <person name="Douglas C."/>
            <person name="Marra M."/>
            <person name="Sandberg G."/>
            <person name="Van de Peer Y."/>
            <person name="Rokhsar D."/>
        </authorList>
    </citation>
    <scope>NUCLEOTIDE SEQUENCE [LARGE SCALE GENOMIC DNA]</scope>
    <source>
        <strain evidence="2">cv. Nisqually</strain>
    </source>
</reference>
<sequence length="181" mass="20472">MKECPNVESLRAQEEPAECSHLDQLPLEDCFGLKSVHCFLPSMAKLQIAFCDELESFPGVGLPAFPLVGLSFKLESLMIRCCKKILATCKQWDLQDSLLFQALISVDMKKWNPSPKKGFNTSPPLETSKLNSALNSDPSLLTRFSMYQLLSLLEERCEQETGEDWHRISERNLQAFTWLGG</sequence>
<comment type="caution">
    <text evidence="1">The sequence shown here is derived from an EMBL/GenBank/DDBJ whole genome shotgun (WGS) entry which is preliminary data.</text>
</comment>
<dbReference type="EMBL" id="CM009306">
    <property type="protein sequence ID" value="KAI9379821.1"/>
    <property type="molecule type" value="Genomic_DNA"/>
</dbReference>
<protein>
    <submittedName>
        <fullName evidence="1">Uncharacterized protein</fullName>
    </submittedName>
</protein>
<accession>A0ACC0RTQ7</accession>
<evidence type="ECO:0000313" key="1">
    <source>
        <dbReference type="EMBL" id="KAI9379821.1"/>
    </source>
</evidence>
<organism evidence="1 2">
    <name type="scientific">Populus trichocarpa</name>
    <name type="common">Western balsam poplar</name>
    <name type="synonym">Populus balsamifera subsp. trichocarpa</name>
    <dbReference type="NCBI Taxonomy" id="3694"/>
    <lineage>
        <taxon>Eukaryota</taxon>
        <taxon>Viridiplantae</taxon>
        <taxon>Streptophyta</taxon>
        <taxon>Embryophyta</taxon>
        <taxon>Tracheophyta</taxon>
        <taxon>Spermatophyta</taxon>
        <taxon>Magnoliopsida</taxon>
        <taxon>eudicotyledons</taxon>
        <taxon>Gunneridae</taxon>
        <taxon>Pentapetalae</taxon>
        <taxon>rosids</taxon>
        <taxon>fabids</taxon>
        <taxon>Malpighiales</taxon>
        <taxon>Salicaceae</taxon>
        <taxon>Saliceae</taxon>
        <taxon>Populus</taxon>
    </lineage>
</organism>
<keyword evidence="2" id="KW-1185">Reference proteome</keyword>